<accession>A0ABP8IPZ0</accession>
<evidence type="ECO:0008006" key="4">
    <source>
        <dbReference type="Google" id="ProtNLM"/>
    </source>
</evidence>
<evidence type="ECO:0000256" key="1">
    <source>
        <dbReference type="SAM" id="MobiDB-lite"/>
    </source>
</evidence>
<evidence type="ECO:0000313" key="3">
    <source>
        <dbReference type="Proteomes" id="UP001501153"/>
    </source>
</evidence>
<reference evidence="3" key="1">
    <citation type="journal article" date="2019" name="Int. J. Syst. Evol. Microbiol.">
        <title>The Global Catalogue of Microorganisms (GCM) 10K type strain sequencing project: providing services to taxonomists for standard genome sequencing and annotation.</title>
        <authorList>
            <consortium name="The Broad Institute Genomics Platform"/>
            <consortium name="The Broad Institute Genome Sequencing Center for Infectious Disease"/>
            <person name="Wu L."/>
            <person name="Ma J."/>
        </authorList>
    </citation>
    <scope>NUCLEOTIDE SEQUENCE [LARGE SCALE GENOMIC DNA]</scope>
    <source>
        <strain evidence="3">JCM 17923</strain>
    </source>
</reference>
<name>A0ABP8IPZ0_9BACT</name>
<sequence>MVDTYCPALVCLEDAGTNNQPTKGDARNAGSLSQILHGLGFAKTQHSAQSETGRVQGLSKAGDT</sequence>
<feature type="region of interest" description="Disordered" evidence="1">
    <location>
        <begin position="44"/>
        <end position="64"/>
    </location>
</feature>
<dbReference type="Proteomes" id="UP001501153">
    <property type="component" value="Unassembled WGS sequence"/>
</dbReference>
<organism evidence="2 3">
    <name type="scientific">Hymenobacter saemangeumensis</name>
    <dbReference type="NCBI Taxonomy" id="1084522"/>
    <lineage>
        <taxon>Bacteria</taxon>
        <taxon>Pseudomonadati</taxon>
        <taxon>Bacteroidota</taxon>
        <taxon>Cytophagia</taxon>
        <taxon>Cytophagales</taxon>
        <taxon>Hymenobacteraceae</taxon>
        <taxon>Hymenobacter</taxon>
    </lineage>
</organism>
<protein>
    <recommendedName>
        <fullName evidence="4">Transposase IS111A/IS1328/IS1533 N-terminal domain-containing protein</fullName>
    </recommendedName>
</protein>
<gene>
    <name evidence="2" type="ORF">GCM10023185_36640</name>
</gene>
<evidence type="ECO:0000313" key="2">
    <source>
        <dbReference type="EMBL" id="GAA4365914.1"/>
    </source>
</evidence>
<feature type="compositionally biased region" description="Polar residues" evidence="1">
    <location>
        <begin position="44"/>
        <end position="53"/>
    </location>
</feature>
<keyword evidence="3" id="KW-1185">Reference proteome</keyword>
<proteinExistence type="predicted"/>
<dbReference type="EMBL" id="BAABGZ010000075">
    <property type="protein sequence ID" value="GAA4365914.1"/>
    <property type="molecule type" value="Genomic_DNA"/>
</dbReference>
<comment type="caution">
    <text evidence="2">The sequence shown here is derived from an EMBL/GenBank/DDBJ whole genome shotgun (WGS) entry which is preliminary data.</text>
</comment>